<evidence type="ECO:0000256" key="2">
    <source>
        <dbReference type="SAM" id="Phobius"/>
    </source>
</evidence>
<accession>A0A2K1R2E3</accession>
<evidence type="ECO:0000259" key="3">
    <source>
        <dbReference type="Pfam" id="PF10348"/>
    </source>
</evidence>
<sequence>MSMEHSAHSVHHAGHTSVPVPSNIAPTYFNHPDHAGWIYAHIILMTVAWVVLLPLAVFVSTAKSRLATPIQSIFLVVNGLGIFTSIIYDAKTPDLYPNNSHHKIGWAVTWIAIAWFLLGLLNLFSRPKQSDDTDTGSHAMTSQTMAQYERLHGYDVRGSSRFSRDSGHGTERNSSTCSGPTRTNSTEHVLQKPEQPTFPIDDESEYGEAQTSDHDSRPFLRNPVIHRFMTRRIPQLESARLCKAIDTTYTVLERLQVILSFLALTTGFVTWIGIFHSDGLLNGLAHWIKGGIFFWYGLLTLGRWMGAWASWGWAWNLRPDRPIVSRLASRMPSAEFTESFVIFLYGATNVFLEHLTAWGKEWSMMDLEHISITIMFFGGGLLGMLVESPRARRLLNASIELRHDETQTLAAPDYPVEQWERPKSYTTSLNPVPALVIFLLGLVMSSHHQDSATSTTVHAQWGTLFSGFALARLATYLLMYLAPPTSYYPSRPPTELVASFCLVCGGLVFMASTRDVIKLLDRNGLHAMFVLTVVVGLTCLIMVWAVVLYGVRGWALRRERRRA</sequence>
<protein>
    <submittedName>
        <fullName evidence="5">Protein YTP1</fullName>
    </submittedName>
</protein>
<feature type="transmembrane region" description="Helical" evidence="2">
    <location>
        <begin position="66"/>
        <end position="88"/>
    </location>
</feature>
<keyword evidence="6" id="KW-1185">Reference proteome</keyword>
<evidence type="ECO:0000313" key="6">
    <source>
        <dbReference type="Proteomes" id="UP000243797"/>
    </source>
</evidence>
<feature type="transmembrane region" description="Helical" evidence="2">
    <location>
        <begin position="429"/>
        <end position="447"/>
    </location>
</feature>
<name>A0A2K1R2E3_9PEZI</name>
<dbReference type="AlphaFoldDB" id="A0A2K1R2E3"/>
<comment type="caution">
    <text evidence="5">The sequence shown here is derived from an EMBL/GenBank/DDBJ whole genome shotgun (WGS) entry which is preliminary data.</text>
</comment>
<dbReference type="InterPro" id="IPR018827">
    <property type="entry name" value="YTP1_C"/>
</dbReference>
<evidence type="ECO:0000313" key="5">
    <source>
        <dbReference type="EMBL" id="PNS21353.1"/>
    </source>
</evidence>
<keyword evidence="2" id="KW-0812">Transmembrane</keyword>
<feature type="region of interest" description="Disordered" evidence="1">
    <location>
        <begin position="159"/>
        <end position="218"/>
    </location>
</feature>
<dbReference type="STRING" id="2082308.A0A2K1R2E3"/>
<feature type="compositionally biased region" description="Basic and acidic residues" evidence="1">
    <location>
        <begin position="162"/>
        <end position="171"/>
    </location>
</feature>
<dbReference type="InterPro" id="IPR018825">
    <property type="entry name" value="DUF2427"/>
</dbReference>
<dbReference type="PANTHER" id="PTHR31685:SF3">
    <property type="entry name" value="INTEGRAL MEMBRANE PROTEIN (AFU_ORTHOLOGUE AFUA_6G12730)"/>
    <property type="match status" value="1"/>
</dbReference>
<feature type="domain" description="Protein YTP1-like C-terminal" evidence="4">
    <location>
        <begin position="260"/>
        <end position="551"/>
    </location>
</feature>
<gene>
    <name evidence="5" type="ORF">CAC42_1132</name>
</gene>
<dbReference type="Pfam" id="PF10348">
    <property type="entry name" value="DUF2427"/>
    <property type="match status" value="1"/>
</dbReference>
<dbReference type="Proteomes" id="UP000243797">
    <property type="component" value="Unassembled WGS sequence"/>
</dbReference>
<reference evidence="5 6" key="1">
    <citation type="submission" date="2017-06" db="EMBL/GenBank/DDBJ databases">
        <title>Draft genome sequence of a variant of Elsinoe murrayae.</title>
        <authorList>
            <person name="Cheng Q."/>
        </authorList>
    </citation>
    <scope>NUCLEOTIDE SEQUENCE [LARGE SCALE GENOMIC DNA]</scope>
    <source>
        <strain evidence="5 6">CQ-2017a</strain>
    </source>
</reference>
<dbReference type="Gene3D" id="1.20.120.1770">
    <property type="match status" value="1"/>
</dbReference>
<feature type="transmembrane region" description="Helical" evidence="2">
    <location>
        <begin position="525"/>
        <end position="551"/>
    </location>
</feature>
<feature type="transmembrane region" description="Helical" evidence="2">
    <location>
        <begin position="294"/>
        <end position="315"/>
    </location>
</feature>
<feature type="transmembrane region" description="Helical" evidence="2">
    <location>
        <begin position="369"/>
        <end position="386"/>
    </location>
</feature>
<dbReference type="InParanoid" id="A0A2K1R2E3"/>
<feature type="transmembrane region" description="Helical" evidence="2">
    <location>
        <begin position="459"/>
        <end position="482"/>
    </location>
</feature>
<keyword evidence="2" id="KW-0472">Membrane</keyword>
<dbReference type="PANTHER" id="PTHR31685">
    <property type="entry name" value="INTEGRAL MEMBRANE PROTEIN (AFU_ORTHOLOGUE AFUA_6G12730)-RELATED"/>
    <property type="match status" value="1"/>
</dbReference>
<organism evidence="5 6">
    <name type="scientific">Sphaceloma murrayae</name>
    <dbReference type="NCBI Taxonomy" id="2082308"/>
    <lineage>
        <taxon>Eukaryota</taxon>
        <taxon>Fungi</taxon>
        <taxon>Dikarya</taxon>
        <taxon>Ascomycota</taxon>
        <taxon>Pezizomycotina</taxon>
        <taxon>Dothideomycetes</taxon>
        <taxon>Dothideomycetidae</taxon>
        <taxon>Myriangiales</taxon>
        <taxon>Elsinoaceae</taxon>
        <taxon>Sphaceloma</taxon>
    </lineage>
</organism>
<dbReference type="CDD" id="cd08760">
    <property type="entry name" value="Cyt_b561_FRRS1_like"/>
    <property type="match status" value="1"/>
</dbReference>
<evidence type="ECO:0000259" key="4">
    <source>
        <dbReference type="Pfam" id="PF10355"/>
    </source>
</evidence>
<feature type="transmembrane region" description="Helical" evidence="2">
    <location>
        <begin position="255"/>
        <end position="274"/>
    </location>
</feature>
<dbReference type="Pfam" id="PF10355">
    <property type="entry name" value="Ytp1"/>
    <property type="match status" value="1"/>
</dbReference>
<feature type="transmembrane region" description="Helical" evidence="2">
    <location>
        <begin position="494"/>
        <end position="513"/>
    </location>
</feature>
<feature type="transmembrane region" description="Helical" evidence="2">
    <location>
        <begin position="104"/>
        <end position="124"/>
    </location>
</feature>
<feature type="compositionally biased region" description="Polar residues" evidence="1">
    <location>
        <begin position="172"/>
        <end position="188"/>
    </location>
</feature>
<evidence type="ECO:0000256" key="1">
    <source>
        <dbReference type="SAM" id="MobiDB-lite"/>
    </source>
</evidence>
<proteinExistence type="predicted"/>
<feature type="transmembrane region" description="Helical" evidence="2">
    <location>
        <begin position="336"/>
        <end position="357"/>
    </location>
</feature>
<keyword evidence="2" id="KW-1133">Transmembrane helix</keyword>
<feature type="transmembrane region" description="Helical" evidence="2">
    <location>
        <begin position="38"/>
        <end position="59"/>
    </location>
</feature>
<feature type="domain" description="DUF2427" evidence="3">
    <location>
        <begin position="25"/>
        <end position="122"/>
    </location>
</feature>
<dbReference type="OrthoDB" id="4005299at2759"/>
<dbReference type="EMBL" id="NKHZ01000011">
    <property type="protein sequence ID" value="PNS21353.1"/>
    <property type="molecule type" value="Genomic_DNA"/>
</dbReference>
<dbReference type="FunCoup" id="A0A2K1R2E3">
    <property type="interactions" value="14"/>
</dbReference>